<dbReference type="RefSeq" id="WP_133516064.1">
    <property type="nucleotide sequence ID" value="NZ_SNWX01000032.1"/>
</dbReference>
<organism evidence="1 2">
    <name type="scientific">Halanaerobium saccharolyticum</name>
    <dbReference type="NCBI Taxonomy" id="43595"/>
    <lineage>
        <taxon>Bacteria</taxon>
        <taxon>Bacillati</taxon>
        <taxon>Bacillota</taxon>
        <taxon>Clostridia</taxon>
        <taxon>Halanaerobiales</taxon>
        <taxon>Halanaerobiaceae</taxon>
        <taxon>Halanaerobium</taxon>
    </lineage>
</organism>
<comment type="caution">
    <text evidence="1">The sequence shown here is derived from an EMBL/GenBank/DDBJ whole genome shotgun (WGS) entry which is preliminary data.</text>
</comment>
<dbReference type="EMBL" id="SNWX01000032">
    <property type="protein sequence ID" value="TDO77680.1"/>
    <property type="molecule type" value="Genomic_DNA"/>
</dbReference>
<dbReference type="OrthoDB" id="5193at2"/>
<proteinExistence type="predicted"/>
<accession>A0A4R6LDZ1</accession>
<gene>
    <name evidence="1" type="ORF">DFR79_13212</name>
</gene>
<protein>
    <submittedName>
        <fullName evidence="1">Minor tail protein</fullName>
    </submittedName>
</protein>
<name>A0A4R6LDZ1_9FIRM</name>
<evidence type="ECO:0000313" key="1">
    <source>
        <dbReference type="EMBL" id="TDO77680.1"/>
    </source>
</evidence>
<dbReference type="Proteomes" id="UP000295064">
    <property type="component" value="Unassembled WGS sequence"/>
</dbReference>
<dbReference type="AlphaFoldDB" id="A0A4R6LDZ1"/>
<sequence length="118" mass="14111">MEKFDYKYKKAWVVDINTNTLITKMEGGREQRRPKGLPFRVFKLEFDKTSNYNNDAEEIANFFYARKGEYEPFLWDYKDSEGNIIESDIKVRFNQSKLSDEVYDNKAHSFSIELKELV</sequence>
<reference evidence="1 2" key="1">
    <citation type="submission" date="2019-03" db="EMBL/GenBank/DDBJ databases">
        <title>Subsurface microbial communities from deep shales in Ohio and West Virginia, USA.</title>
        <authorList>
            <person name="Wrighton K."/>
        </authorList>
    </citation>
    <scope>NUCLEOTIDE SEQUENCE [LARGE SCALE GENOMIC DNA]</scope>
    <source>
        <strain evidence="1 2">MA284_T2</strain>
    </source>
</reference>
<evidence type="ECO:0000313" key="2">
    <source>
        <dbReference type="Proteomes" id="UP000295064"/>
    </source>
</evidence>